<evidence type="ECO:0000256" key="4">
    <source>
        <dbReference type="ARBA" id="ARBA00022670"/>
    </source>
</evidence>
<dbReference type="GO" id="GO:0016020">
    <property type="term" value="C:membrane"/>
    <property type="evidence" value="ECO:0007669"/>
    <property type="project" value="UniProtKB-SubCell"/>
</dbReference>
<evidence type="ECO:0000256" key="5">
    <source>
        <dbReference type="ARBA" id="ARBA00022692"/>
    </source>
</evidence>
<evidence type="ECO:0000256" key="10">
    <source>
        <dbReference type="RuleBase" id="RU362115"/>
    </source>
</evidence>
<dbReference type="SUPFAM" id="SSF144091">
    <property type="entry name" value="Rhomboid-like"/>
    <property type="match status" value="1"/>
</dbReference>
<evidence type="ECO:0000259" key="11">
    <source>
        <dbReference type="Pfam" id="PF01694"/>
    </source>
</evidence>
<evidence type="ECO:0000313" key="12">
    <source>
        <dbReference type="EMBL" id="CAD9178026.1"/>
    </source>
</evidence>
<keyword evidence="7 10" id="KW-0720">Serine protease</keyword>
<dbReference type="EMBL" id="HBGE01092037">
    <property type="protein sequence ID" value="CAD9178026.1"/>
    <property type="molecule type" value="Transcribed_RNA"/>
</dbReference>
<keyword evidence="8 10" id="KW-1133">Transmembrane helix</keyword>
<comment type="catalytic activity">
    <reaction evidence="1 10">
        <text>Cleaves type-1 transmembrane domains using a catalytic dyad composed of serine and histidine that are contributed by different transmembrane domains.</text>
        <dbReference type="EC" id="3.4.21.105"/>
    </reaction>
</comment>
<feature type="transmembrane region" description="Helical" evidence="10">
    <location>
        <begin position="129"/>
        <end position="146"/>
    </location>
</feature>
<dbReference type="InterPro" id="IPR022764">
    <property type="entry name" value="Peptidase_S54_rhomboid_dom"/>
</dbReference>
<dbReference type="PANTHER" id="PTHR22936:SF69">
    <property type="entry name" value="RHOMBOID-LIKE PROTEIN"/>
    <property type="match status" value="1"/>
</dbReference>
<dbReference type="EC" id="3.4.21.105" evidence="10"/>
<evidence type="ECO:0000256" key="2">
    <source>
        <dbReference type="ARBA" id="ARBA00004141"/>
    </source>
</evidence>
<evidence type="ECO:0000256" key="3">
    <source>
        <dbReference type="ARBA" id="ARBA00009045"/>
    </source>
</evidence>
<keyword evidence="6 10" id="KW-0378">Hydrolase</keyword>
<dbReference type="Pfam" id="PF01694">
    <property type="entry name" value="Rhomboid"/>
    <property type="match status" value="1"/>
</dbReference>
<comment type="function">
    <text evidence="10">Serine protease involved in intramembrane proteolysis.</text>
</comment>
<dbReference type="InterPro" id="IPR002610">
    <property type="entry name" value="Peptidase_S54_rhomboid-like"/>
</dbReference>
<feature type="transmembrane region" description="Helical" evidence="10">
    <location>
        <begin position="184"/>
        <end position="201"/>
    </location>
</feature>
<feature type="transmembrane region" description="Helical" evidence="10">
    <location>
        <begin position="207"/>
        <end position="230"/>
    </location>
</feature>
<comment type="subcellular location">
    <subcellularLocation>
        <location evidence="2 10">Membrane</location>
        <topology evidence="2 10">Multi-pass membrane protein</topology>
    </subcellularLocation>
</comment>
<evidence type="ECO:0000256" key="7">
    <source>
        <dbReference type="ARBA" id="ARBA00022825"/>
    </source>
</evidence>
<keyword evidence="9 10" id="KW-0472">Membrane</keyword>
<dbReference type="InterPro" id="IPR035952">
    <property type="entry name" value="Rhomboid-like_sf"/>
</dbReference>
<evidence type="ECO:0000256" key="6">
    <source>
        <dbReference type="ARBA" id="ARBA00022801"/>
    </source>
</evidence>
<reference evidence="12" key="1">
    <citation type="submission" date="2021-01" db="EMBL/GenBank/DDBJ databases">
        <authorList>
            <person name="Corre E."/>
            <person name="Pelletier E."/>
            <person name="Niang G."/>
            <person name="Scheremetjew M."/>
            <person name="Finn R."/>
            <person name="Kale V."/>
            <person name="Holt S."/>
            <person name="Cochrane G."/>
            <person name="Meng A."/>
            <person name="Brown T."/>
            <person name="Cohen L."/>
        </authorList>
    </citation>
    <scope>NUCLEOTIDE SEQUENCE</scope>
    <source>
        <strain evidence="12">OF101</strain>
    </source>
</reference>
<dbReference type="Gene3D" id="1.20.1540.10">
    <property type="entry name" value="Rhomboid-like"/>
    <property type="match status" value="1"/>
</dbReference>
<proteinExistence type="inferred from homology"/>
<name>A0A7S1RWF7_ALECA</name>
<dbReference type="AlphaFoldDB" id="A0A7S1RWF7"/>
<feature type="transmembrane region" description="Helical" evidence="10">
    <location>
        <begin position="21"/>
        <end position="42"/>
    </location>
</feature>
<comment type="caution">
    <text evidence="10">Lacks conserved residue(s) required for the propagation of feature annotation.</text>
</comment>
<evidence type="ECO:0000256" key="9">
    <source>
        <dbReference type="ARBA" id="ARBA00023136"/>
    </source>
</evidence>
<accession>A0A7S1RWF7</accession>
<dbReference type="PANTHER" id="PTHR22936">
    <property type="entry name" value="RHOMBOID-RELATED"/>
    <property type="match status" value="1"/>
</dbReference>
<comment type="similarity">
    <text evidence="3 10">Belongs to the peptidase S54 family.</text>
</comment>
<evidence type="ECO:0000256" key="1">
    <source>
        <dbReference type="ARBA" id="ARBA00000156"/>
    </source>
</evidence>
<feature type="transmembrane region" description="Helical" evidence="10">
    <location>
        <begin position="97"/>
        <end position="117"/>
    </location>
</feature>
<sequence>MEGLAELWADFREQTSACADVLLLGLAVPCTSLGLGVLGTALPALTGEVPRVGTELAALPAPAGEAQADAQQDAVAAAGDGQGPRQLQSVFPGYSDAPFLLGVSALQCLAFGGTLLVGHVGLLPTTCSLYLLGASWGPSVAVGEVWRLALPLLLHGSLPHLAVNVLFQLRVGMGLEREMGSKRFALMYVLSGVFGNIVSAACDPWKLAVGCSTSGLGVLGGNFAAVIIRWGERPSQLYTWLIYLGLLTITSFDASSHTDVYAHAGGFVGGLCLTTLMHPKCELDDERRGACGRSSVQRLSLGTLVAAASLAGARIHGLAPIALPC</sequence>
<gene>
    <name evidence="12" type="ORF">ACAT0790_LOCUS54795</name>
</gene>
<feature type="domain" description="Peptidase S54 rhomboid" evidence="11">
    <location>
        <begin position="143"/>
        <end position="279"/>
    </location>
</feature>
<protein>
    <recommendedName>
        <fullName evidence="10">Rhomboid-like protease</fullName>
        <ecNumber evidence="10">3.4.21.105</ecNumber>
    </recommendedName>
</protein>
<organism evidence="12">
    <name type="scientific">Alexandrium catenella</name>
    <name type="common">Red tide dinoflagellate</name>
    <name type="synonym">Gonyaulax catenella</name>
    <dbReference type="NCBI Taxonomy" id="2925"/>
    <lineage>
        <taxon>Eukaryota</taxon>
        <taxon>Sar</taxon>
        <taxon>Alveolata</taxon>
        <taxon>Dinophyceae</taxon>
        <taxon>Gonyaulacales</taxon>
        <taxon>Pyrocystaceae</taxon>
        <taxon>Alexandrium</taxon>
    </lineage>
</organism>
<evidence type="ECO:0000256" key="8">
    <source>
        <dbReference type="ARBA" id="ARBA00022989"/>
    </source>
</evidence>
<dbReference type="GO" id="GO:0004252">
    <property type="term" value="F:serine-type endopeptidase activity"/>
    <property type="evidence" value="ECO:0007669"/>
    <property type="project" value="InterPro"/>
</dbReference>
<keyword evidence="5 10" id="KW-0812">Transmembrane</keyword>
<dbReference type="GO" id="GO:0006508">
    <property type="term" value="P:proteolysis"/>
    <property type="evidence" value="ECO:0007669"/>
    <property type="project" value="UniProtKB-KW"/>
</dbReference>
<keyword evidence="4 10" id="KW-0645">Protease</keyword>